<dbReference type="Proteomes" id="UP000312032">
    <property type="component" value="Unassembled WGS sequence"/>
</dbReference>
<dbReference type="RefSeq" id="WP_139464699.1">
    <property type="nucleotide sequence ID" value="NZ_VDHJ01000002.1"/>
</dbReference>
<dbReference type="InterPro" id="IPR011013">
    <property type="entry name" value="Gal_mutarotase_sf_dom"/>
</dbReference>
<protein>
    <submittedName>
        <fullName evidence="1">Aldose epimerase</fullName>
    </submittedName>
</protein>
<dbReference type="SUPFAM" id="SSF74650">
    <property type="entry name" value="Galactose mutarotase-like"/>
    <property type="match status" value="1"/>
</dbReference>
<dbReference type="OrthoDB" id="4739604at2"/>
<dbReference type="GO" id="GO:0030246">
    <property type="term" value="F:carbohydrate binding"/>
    <property type="evidence" value="ECO:0007669"/>
    <property type="project" value="InterPro"/>
</dbReference>
<reference evidence="1 2" key="1">
    <citation type="submission" date="2019-06" db="EMBL/GenBank/DDBJ databases">
        <authorList>
            <person name="Li J."/>
        </authorList>
    </citation>
    <scope>NUCLEOTIDE SEQUENCE [LARGE SCALE GENOMIC DNA]</scope>
    <source>
        <strain evidence="1 2">LMG 28165</strain>
    </source>
</reference>
<comment type="caution">
    <text evidence="1">The sequence shown here is derived from an EMBL/GenBank/DDBJ whole genome shotgun (WGS) entry which is preliminary data.</text>
</comment>
<keyword evidence="2" id="KW-1185">Reference proteome</keyword>
<sequence length="290" mass="32012">MHIRLQHGPYSATISTLGGGVSSLYYEDAPLLCGYDTDYAPLSSGVILAPWPNRVADAAFIHRGTLHRLDVSEPARNTAIHGLVTDKEWNVAHQDNDRLTLTLYCSPHPGWPWPLNYAVDWQLSEDGLHMHLTVDNIGKEDVPFGLGLHPYLSAFGSPLDECTLHLDTTHQLPLDPARNLPAGPLFPQRAPEKMERVWLDHCFTVGTFDARLVNSEGRGVQLRADESFGWAQLFTADPALRAGYPGIGRALAVEPMTCPPDALRSGRDLMYLPPQSSQSFHMQFCAIAPV</sequence>
<dbReference type="Pfam" id="PF01263">
    <property type="entry name" value="Aldose_epim"/>
    <property type="match status" value="1"/>
</dbReference>
<name>A0A5C4U688_9CORY</name>
<organism evidence="1 2">
    <name type="scientific">Corynebacterium tapiri</name>
    <dbReference type="NCBI Taxonomy" id="1448266"/>
    <lineage>
        <taxon>Bacteria</taxon>
        <taxon>Bacillati</taxon>
        <taxon>Actinomycetota</taxon>
        <taxon>Actinomycetes</taxon>
        <taxon>Mycobacteriales</taxon>
        <taxon>Corynebacteriaceae</taxon>
        <taxon>Corynebacterium</taxon>
    </lineage>
</organism>
<dbReference type="AlphaFoldDB" id="A0A5C4U688"/>
<accession>A0A5C4U688</accession>
<evidence type="ECO:0000313" key="2">
    <source>
        <dbReference type="Proteomes" id="UP000312032"/>
    </source>
</evidence>
<gene>
    <name evidence="1" type="ORF">FHE74_01725</name>
</gene>
<dbReference type="InterPro" id="IPR014718">
    <property type="entry name" value="GH-type_carb-bd"/>
</dbReference>
<proteinExistence type="predicted"/>
<dbReference type="EMBL" id="VDHJ01000002">
    <property type="protein sequence ID" value="TNL99783.1"/>
    <property type="molecule type" value="Genomic_DNA"/>
</dbReference>
<dbReference type="Gene3D" id="2.70.98.10">
    <property type="match status" value="1"/>
</dbReference>
<dbReference type="GO" id="GO:0005975">
    <property type="term" value="P:carbohydrate metabolic process"/>
    <property type="evidence" value="ECO:0007669"/>
    <property type="project" value="InterPro"/>
</dbReference>
<evidence type="ECO:0000313" key="1">
    <source>
        <dbReference type="EMBL" id="TNL99783.1"/>
    </source>
</evidence>
<dbReference type="CDD" id="cd09022">
    <property type="entry name" value="Aldose_epim_Ec_YihR"/>
    <property type="match status" value="1"/>
</dbReference>
<dbReference type="InterPro" id="IPR037480">
    <property type="entry name" value="YihR-like"/>
</dbReference>
<dbReference type="InterPro" id="IPR008183">
    <property type="entry name" value="Aldose_1/G6P_1-epimerase"/>
</dbReference>
<dbReference type="GO" id="GO:0016853">
    <property type="term" value="F:isomerase activity"/>
    <property type="evidence" value="ECO:0007669"/>
    <property type="project" value="InterPro"/>
</dbReference>